<dbReference type="Proteomes" id="UP001174936">
    <property type="component" value="Unassembled WGS sequence"/>
</dbReference>
<keyword evidence="1" id="KW-1133">Transmembrane helix</keyword>
<name>A0AA40CWH7_9PEZI</name>
<feature type="transmembrane region" description="Helical" evidence="1">
    <location>
        <begin position="7"/>
        <end position="26"/>
    </location>
</feature>
<keyword evidence="1" id="KW-0812">Transmembrane</keyword>
<reference evidence="2" key="1">
    <citation type="submission" date="2023-06" db="EMBL/GenBank/DDBJ databases">
        <title>Genome-scale phylogeny and comparative genomics of the fungal order Sordariales.</title>
        <authorList>
            <consortium name="Lawrence Berkeley National Laboratory"/>
            <person name="Hensen N."/>
            <person name="Bonometti L."/>
            <person name="Westerberg I."/>
            <person name="Brannstrom I.O."/>
            <person name="Guillou S."/>
            <person name="Cros-Aarteil S."/>
            <person name="Calhoun S."/>
            <person name="Haridas S."/>
            <person name="Kuo A."/>
            <person name="Mondo S."/>
            <person name="Pangilinan J."/>
            <person name="Riley R."/>
            <person name="Labutti K."/>
            <person name="Andreopoulos B."/>
            <person name="Lipzen A."/>
            <person name="Chen C."/>
            <person name="Yanf M."/>
            <person name="Daum C."/>
            <person name="Ng V."/>
            <person name="Clum A."/>
            <person name="Steindorff A."/>
            <person name="Ohm R."/>
            <person name="Martin F."/>
            <person name="Silar P."/>
            <person name="Natvig D."/>
            <person name="Lalanne C."/>
            <person name="Gautier V."/>
            <person name="Ament-Velasquez S.L."/>
            <person name="Kruys A."/>
            <person name="Hutchinson M.I."/>
            <person name="Powell A.J."/>
            <person name="Barry K."/>
            <person name="Miller A.N."/>
            <person name="Grigoriev I.V."/>
            <person name="Debuchy R."/>
            <person name="Gladieux P."/>
            <person name="Thoren M.H."/>
            <person name="Johannesson H."/>
        </authorList>
    </citation>
    <scope>NUCLEOTIDE SEQUENCE</scope>
    <source>
        <strain evidence="2">SMH2532-1</strain>
    </source>
</reference>
<feature type="transmembrane region" description="Helical" evidence="1">
    <location>
        <begin position="71"/>
        <end position="97"/>
    </location>
</feature>
<accession>A0AA40CWH7</accession>
<keyword evidence="1" id="KW-0472">Membrane</keyword>
<evidence type="ECO:0000313" key="3">
    <source>
        <dbReference type="Proteomes" id="UP001174936"/>
    </source>
</evidence>
<sequence length="122" mass="14231">MGPISFFFLFWRYYRLYCLFFVFFFFSTGLRWHDTLFHFLSFLLLGLPLLKRSGKPLREKRKGSIPIFRRTIFPSSDGFSATIICLLCLDGSVLIGARRRRLGFPLDLDVLRGIIGVTIPRS</sequence>
<protein>
    <submittedName>
        <fullName evidence="2">Uncharacterized protein</fullName>
    </submittedName>
</protein>
<evidence type="ECO:0000313" key="2">
    <source>
        <dbReference type="EMBL" id="KAK0651754.1"/>
    </source>
</evidence>
<proteinExistence type="predicted"/>
<dbReference type="EMBL" id="JAULSV010000002">
    <property type="protein sequence ID" value="KAK0651754.1"/>
    <property type="molecule type" value="Genomic_DNA"/>
</dbReference>
<keyword evidence="3" id="KW-1185">Reference proteome</keyword>
<dbReference type="AlphaFoldDB" id="A0AA40CWH7"/>
<comment type="caution">
    <text evidence="2">The sequence shown here is derived from an EMBL/GenBank/DDBJ whole genome shotgun (WGS) entry which is preliminary data.</text>
</comment>
<organism evidence="2 3">
    <name type="scientific">Cercophora newfieldiana</name>
    <dbReference type="NCBI Taxonomy" id="92897"/>
    <lineage>
        <taxon>Eukaryota</taxon>
        <taxon>Fungi</taxon>
        <taxon>Dikarya</taxon>
        <taxon>Ascomycota</taxon>
        <taxon>Pezizomycotina</taxon>
        <taxon>Sordariomycetes</taxon>
        <taxon>Sordariomycetidae</taxon>
        <taxon>Sordariales</taxon>
        <taxon>Lasiosphaeriaceae</taxon>
        <taxon>Cercophora</taxon>
    </lineage>
</organism>
<evidence type="ECO:0000256" key="1">
    <source>
        <dbReference type="SAM" id="Phobius"/>
    </source>
</evidence>
<gene>
    <name evidence="2" type="ORF">B0T16DRAFT_86170</name>
</gene>